<evidence type="ECO:0000313" key="2">
    <source>
        <dbReference type="Proteomes" id="UP000441754"/>
    </source>
</evidence>
<dbReference type="RefSeq" id="WP_154175285.1">
    <property type="nucleotide sequence ID" value="NZ_WJXZ01000006.1"/>
</dbReference>
<dbReference type="AlphaFoldDB" id="A0A7K0EK96"/>
<name>A0A7K0EK96_9BACT</name>
<organism evidence="1 2">
    <name type="scientific">Larkinella terrae</name>
    <dbReference type="NCBI Taxonomy" id="2025311"/>
    <lineage>
        <taxon>Bacteria</taxon>
        <taxon>Pseudomonadati</taxon>
        <taxon>Bacteroidota</taxon>
        <taxon>Cytophagia</taxon>
        <taxon>Cytophagales</taxon>
        <taxon>Spirosomataceae</taxon>
        <taxon>Larkinella</taxon>
    </lineage>
</organism>
<sequence>MRKEWLTKLRSIMTTAWALFRRGIVTMSMSLKVAWRVVRGEIALDKVYKQLKRG</sequence>
<evidence type="ECO:0000313" key="1">
    <source>
        <dbReference type="EMBL" id="MRS61896.1"/>
    </source>
</evidence>
<reference evidence="1 2" key="1">
    <citation type="journal article" date="2018" name="Antonie Van Leeuwenhoek">
        <title>Larkinella terrae sp. nov., isolated from soil on Jeju Island, South Korea.</title>
        <authorList>
            <person name="Ten L.N."/>
            <person name="Jeon J."/>
            <person name="Park S.J."/>
            <person name="Park S."/>
            <person name="Lee S.Y."/>
            <person name="Kim M.K."/>
            <person name="Jung H.Y."/>
        </authorList>
    </citation>
    <scope>NUCLEOTIDE SEQUENCE [LARGE SCALE GENOMIC DNA]</scope>
    <source>
        <strain evidence="1 2">KCTC 52001</strain>
    </source>
</reference>
<accession>A0A7K0EK96</accession>
<dbReference type="EMBL" id="WJXZ01000006">
    <property type="protein sequence ID" value="MRS61896.1"/>
    <property type="molecule type" value="Genomic_DNA"/>
</dbReference>
<keyword evidence="2" id="KW-1185">Reference proteome</keyword>
<proteinExistence type="predicted"/>
<comment type="caution">
    <text evidence="1">The sequence shown here is derived from an EMBL/GenBank/DDBJ whole genome shotgun (WGS) entry which is preliminary data.</text>
</comment>
<protein>
    <submittedName>
        <fullName evidence="1">Uncharacterized protein</fullName>
    </submittedName>
</protein>
<dbReference type="Proteomes" id="UP000441754">
    <property type="component" value="Unassembled WGS sequence"/>
</dbReference>
<gene>
    <name evidence="1" type="ORF">GJJ30_11410</name>
</gene>